<evidence type="ECO:0000313" key="4">
    <source>
        <dbReference type="Proteomes" id="UP000265200"/>
    </source>
</evidence>
<dbReference type="InterPro" id="IPR016187">
    <property type="entry name" value="CTDL_fold"/>
</dbReference>
<keyword evidence="1" id="KW-1015">Disulfide bond</keyword>
<dbReference type="PROSITE" id="PS50041">
    <property type="entry name" value="C_TYPE_LECTIN_2"/>
    <property type="match status" value="1"/>
</dbReference>
<dbReference type="AlphaFoldDB" id="A0A3P9IG62"/>
<protein>
    <recommendedName>
        <fullName evidence="2">C-type lectin domain-containing protein</fullName>
    </recommendedName>
</protein>
<dbReference type="InterPro" id="IPR016186">
    <property type="entry name" value="C-type_lectin-like/link_sf"/>
</dbReference>
<feature type="domain" description="C-type lectin" evidence="2">
    <location>
        <begin position="52"/>
        <end position="159"/>
    </location>
</feature>
<proteinExistence type="predicted"/>
<dbReference type="InterPro" id="IPR018378">
    <property type="entry name" value="C-type_lectin_CS"/>
</dbReference>
<evidence type="ECO:0000313" key="3">
    <source>
        <dbReference type="Ensembl" id="ENSORLP00015019062.1"/>
    </source>
</evidence>
<reference evidence="3 4" key="2">
    <citation type="submission" date="2017-04" db="EMBL/GenBank/DDBJ databases">
        <title>CpG methylation of centromeres and impact of large insertions on vertebrate speciation.</title>
        <authorList>
            <person name="Ichikawa K."/>
            <person name="Yoshimura J."/>
            <person name="Morishita S."/>
        </authorList>
    </citation>
    <scope>NUCLEOTIDE SEQUENCE</scope>
    <source>
        <strain evidence="3 4">HSOK</strain>
    </source>
</reference>
<evidence type="ECO:0000256" key="1">
    <source>
        <dbReference type="ARBA" id="ARBA00023157"/>
    </source>
</evidence>
<dbReference type="Ensembl" id="ENSORLT00015027915.1">
    <property type="protein sequence ID" value="ENSORLP00015019062.1"/>
    <property type="gene ID" value="ENSORLG00015020132.1"/>
</dbReference>
<dbReference type="Gene3D" id="3.10.100.10">
    <property type="entry name" value="Mannose-Binding Protein A, subunit A"/>
    <property type="match status" value="1"/>
</dbReference>
<sequence>MSLYNGALFVYNRRHNIFVYGGIVLCPDQSLSDTSSGQRTSLCSPIGLTVTFAYINNPMKWFDALSFCREHHTDLASVRNMEENQKIMELTPAGKKPWIGLFRDTWKWTDGSNSSFRNWKVGEPNNAQNLNENCAAADFESSGQWDDRNCDEKRAFVCYAGDKKLKSIC</sequence>
<evidence type="ECO:0000259" key="2">
    <source>
        <dbReference type="PROSITE" id="PS50041"/>
    </source>
</evidence>
<reference evidence="3" key="4">
    <citation type="submission" date="2025-09" db="UniProtKB">
        <authorList>
            <consortium name="Ensembl"/>
        </authorList>
    </citation>
    <scope>IDENTIFICATION</scope>
    <source>
        <strain evidence="3">HSOK</strain>
    </source>
</reference>
<reference key="1">
    <citation type="journal article" date="2007" name="Nature">
        <title>The medaka draft genome and insights into vertebrate genome evolution.</title>
        <authorList>
            <person name="Kasahara M."/>
            <person name="Naruse K."/>
            <person name="Sasaki S."/>
            <person name="Nakatani Y."/>
            <person name="Qu W."/>
            <person name="Ahsan B."/>
            <person name="Yamada T."/>
            <person name="Nagayasu Y."/>
            <person name="Doi K."/>
            <person name="Kasai Y."/>
            <person name="Jindo T."/>
            <person name="Kobayashi D."/>
            <person name="Shimada A."/>
            <person name="Toyoda A."/>
            <person name="Kuroki Y."/>
            <person name="Fujiyama A."/>
            <person name="Sasaki T."/>
            <person name="Shimizu A."/>
            <person name="Asakawa S."/>
            <person name="Shimizu N."/>
            <person name="Hashimoto S."/>
            <person name="Yang J."/>
            <person name="Lee Y."/>
            <person name="Matsushima K."/>
            <person name="Sugano S."/>
            <person name="Sakaizumi M."/>
            <person name="Narita T."/>
            <person name="Ohishi K."/>
            <person name="Haga S."/>
            <person name="Ohta F."/>
            <person name="Nomoto H."/>
            <person name="Nogata K."/>
            <person name="Morishita T."/>
            <person name="Endo T."/>
            <person name="Shin-I T."/>
            <person name="Takeda H."/>
            <person name="Morishita S."/>
            <person name="Kohara Y."/>
        </authorList>
    </citation>
    <scope>NUCLEOTIDE SEQUENCE [LARGE SCALE GENOMIC DNA]</scope>
    <source>
        <strain>Hd-rR</strain>
    </source>
</reference>
<dbReference type="InterPro" id="IPR001304">
    <property type="entry name" value="C-type_lectin-like"/>
</dbReference>
<reference evidence="3" key="3">
    <citation type="submission" date="2025-08" db="UniProtKB">
        <authorList>
            <consortium name="Ensembl"/>
        </authorList>
    </citation>
    <scope>IDENTIFICATION</scope>
    <source>
        <strain evidence="3">HSOK</strain>
    </source>
</reference>
<name>A0A3P9IG62_ORYLA</name>
<dbReference type="PROSITE" id="PS00615">
    <property type="entry name" value="C_TYPE_LECTIN_1"/>
    <property type="match status" value="1"/>
</dbReference>
<accession>A0A3P9IG62</accession>
<dbReference type="Pfam" id="PF00059">
    <property type="entry name" value="Lectin_C"/>
    <property type="match status" value="1"/>
</dbReference>
<dbReference type="PANTHER" id="PTHR45784">
    <property type="entry name" value="C-TYPE LECTIN DOMAIN FAMILY 20 MEMBER A-RELATED"/>
    <property type="match status" value="1"/>
</dbReference>
<dbReference type="SMART" id="SM00034">
    <property type="entry name" value="CLECT"/>
    <property type="match status" value="1"/>
</dbReference>
<dbReference type="SUPFAM" id="SSF56436">
    <property type="entry name" value="C-type lectin-like"/>
    <property type="match status" value="1"/>
</dbReference>
<organism evidence="3 4">
    <name type="scientific">Oryzias latipes</name>
    <name type="common">Japanese rice fish</name>
    <name type="synonym">Japanese killifish</name>
    <dbReference type="NCBI Taxonomy" id="8090"/>
    <lineage>
        <taxon>Eukaryota</taxon>
        <taxon>Metazoa</taxon>
        <taxon>Chordata</taxon>
        <taxon>Craniata</taxon>
        <taxon>Vertebrata</taxon>
        <taxon>Euteleostomi</taxon>
        <taxon>Actinopterygii</taxon>
        <taxon>Neopterygii</taxon>
        <taxon>Teleostei</taxon>
        <taxon>Neoteleostei</taxon>
        <taxon>Acanthomorphata</taxon>
        <taxon>Ovalentaria</taxon>
        <taxon>Atherinomorphae</taxon>
        <taxon>Beloniformes</taxon>
        <taxon>Adrianichthyidae</taxon>
        <taxon>Oryziinae</taxon>
        <taxon>Oryzias</taxon>
    </lineage>
</organism>
<dbReference type="PANTHER" id="PTHR45784:SF3">
    <property type="entry name" value="C-TYPE LECTIN DOMAIN FAMILY 4 MEMBER K-LIKE-RELATED"/>
    <property type="match status" value="1"/>
</dbReference>
<dbReference type="Proteomes" id="UP000265200">
    <property type="component" value="Chromosome 7"/>
</dbReference>